<dbReference type="PROSITE" id="PS51450">
    <property type="entry name" value="LRR"/>
    <property type="match status" value="1"/>
</dbReference>
<dbReference type="Ensembl" id="ENSNGAT00000026395.1">
    <property type="protein sequence ID" value="ENSNGAP00000020723.1"/>
    <property type="gene ID" value="ENSNGAG00000020133.1"/>
</dbReference>
<name>A0A8C6RRY2_NANGA</name>
<evidence type="ECO:0000256" key="2">
    <source>
        <dbReference type="ARBA" id="ARBA00022692"/>
    </source>
</evidence>
<gene>
    <name evidence="8" type="primary">Tlr3</name>
</gene>
<dbReference type="GeneTree" id="ENSGT00940000159678"/>
<sequence>MKGHLSYQIYSFWGLLPLWILCASSTNTCTVRHEAADCSHLKLTHIPDDLPTNITVLNLTHNQLRRLPPVNFTRYSQLTILDGGFNSISKLEP</sequence>
<keyword evidence="2" id="KW-0812">Transmembrane</keyword>
<evidence type="ECO:0000256" key="1">
    <source>
        <dbReference type="ARBA" id="ARBA00004167"/>
    </source>
</evidence>
<evidence type="ECO:0000313" key="8">
    <source>
        <dbReference type="Ensembl" id="ENSNGAP00000020723.1"/>
    </source>
</evidence>
<evidence type="ECO:0000256" key="6">
    <source>
        <dbReference type="ARBA" id="ARBA00023157"/>
    </source>
</evidence>
<protein>
    <recommendedName>
        <fullName evidence="10">Toll-like receptor 3</fullName>
    </recommendedName>
</protein>
<dbReference type="SUPFAM" id="SSF52058">
    <property type="entry name" value="L domain-like"/>
    <property type="match status" value="1"/>
</dbReference>
<evidence type="ECO:0000256" key="7">
    <source>
        <dbReference type="SAM" id="SignalP"/>
    </source>
</evidence>
<feature type="chain" id="PRO_5034159143" description="Toll-like receptor 3" evidence="7">
    <location>
        <begin position="26"/>
        <end position="93"/>
    </location>
</feature>
<evidence type="ECO:0000313" key="9">
    <source>
        <dbReference type="Proteomes" id="UP000694381"/>
    </source>
</evidence>
<proteinExistence type="predicted"/>
<dbReference type="Gene3D" id="3.80.10.10">
    <property type="entry name" value="Ribonuclease Inhibitor"/>
    <property type="match status" value="1"/>
</dbReference>
<keyword evidence="6" id="KW-1015">Disulfide bond</keyword>
<organism evidence="8 9">
    <name type="scientific">Nannospalax galili</name>
    <name type="common">Northern Israeli blind subterranean mole rat</name>
    <name type="synonym">Spalax galili</name>
    <dbReference type="NCBI Taxonomy" id="1026970"/>
    <lineage>
        <taxon>Eukaryota</taxon>
        <taxon>Metazoa</taxon>
        <taxon>Chordata</taxon>
        <taxon>Craniata</taxon>
        <taxon>Vertebrata</taxon>
        <taxon>Euteleostomi</taxon>
        <taxon>Mammalia</taxon>
        <taxon>Eutheria</taxon>
        <taxon>Euarchontoglires</taxon>
        <taxon>Glires</taxon>
        <taxon>Rodentia</taxon>
        <taxon>Myomorpha</taxon>
        <taxon>Muroidea</taxon>
        <taxon>Spalacidae</taxon>
        <taxon>Spalacinae</taxon>
        <taxon>Nannospalax</taxon>
    </lineage>
</organism>
<feature type="signal peptide" evidence="7">
    <location>
        <begin position="1"/>
        <end position="25"/>
    </location>
</feature>
<keyword evidence="9" id="KW-1185">Reference proteome</keyword>
<reference evidence="8" key="2">
    <citation type="submission" date="2025-09" db="UniProtKB">
        <authorList>
            <consortium name="Ensembl"/>
        </authorList>
    </citation>
    <scope>IDENTIFICATION</scope>
</reference>
<dbReference type="AlphaFoldDB" id="A0A8C6RRY2"/>
<keyword evidence="5" id="KW-0472">Membrane</keyword>
<evidence type="ECO:0000256" key="5">
    <source>
        <dbReference type="ARBA" id="ARBA00023136"/>
    </source>
</evidence>
<reference evidence="8" key="1">
    <citation type="submission" date="2025-08" db="UniProtKB">
        <authorList>
            <consortium name="Ensembl"/>
        </authorList>
    </citation>
    <scope>IDENTIFICATION</scope>
</reference>
<dbReference type="OMA" id="CIVTHEV"/>
<dbReference type="InterPro" id="IPR032675">
    <property type="entry name" value="LRR_dom_sf"/>
</dbReference>
<comment type="subcellular location">
    <subcellularLocation>
        <location evidence="1">Membrane</location>
        <topology evidence="1">Single-pass membrane protein</topology>
    </subcellularLocation>
</comment>
<keyword evidence="3" id="KW-0130">Cell adhesion</keyword>
<dbReference type="Proteomes" id="UP000694381">
    <property type="component" value="Unassembled WGS sequence"/>
</dbReference>
<dbReference type="PANTHER" id="PTHR22650:SF4">
    <property type="entry name" value="LEUCINE-RICH REPEAT AND TRANSMEMBRANE DOMAIN-CONTAINING PROTEIN 2-LIKE"/>
    <property type="match status" value="1"/>
</dbReference>
<evidence type="ECO:0000256" key="4">
    <source>
        <dbReference type="ARBA" id="ARBA00022989"/>
    </source>
</evidence>
<keyword evidence="7" id="KW-0732">Signal</keyword>
<dbReference type="PANTHER" id="PTHR22650">
    <property type="entry name" value="GLYCOPROTEIN IB BETA"/>
    <property type="match status" value="1"/>
</dbReference>
<accession>A0A8C6RRY2</accession>
<evidence type="ECO:0008006" key="10">
    <source>
        <dbReference type="Google" id="ProtNLM"/>
    </source>
</evidence>
<evidence type="ECO:0000256" key="3">
    <source>
        <dbReference type="ARBA" id="ARBA00022889"/>
    </source>
</evidence>
<dbReference type="InterPro" id="IPR001611">
    <property type="entry name" value="Leu-rich_rpt"/>
</dbReference>
<keyword evidence="4" id="KW-1133">Transmembrane helix</keyword>
<dbReference type="InterPro" id="IPR052313">
    <property type="entry name" value="GPIb-IX-V_Complex"/>
</dbReference>